<sequence>MKKAAPNDSTQTAKQGTIWLAPSKMKVEQLRDILQKYTSASILPKDVFGIGGSLEAEARNSKVGTRRKIRDEDDKTESPGRKRQCKDPNLLGKQGLSSTTAAAERDQQTQQLGTALLPLVAQDLLATLSAHAGSIKIPAAGPLEEQQAIEVAPGDSAQPAQQPKPVPSAKSSLALGAHQPSTTSIAAPGELNLLSGQSL</sequence>
<proteinExistence type="predicted"/>
<organism evidence="2 3">
    <name type="scientific">Puccinia triticina</name>
    <dbReference type="NCBI Taxonomy" id="208348"/>
    <lineage>
        <taxon>Eukaryota</taxon>
        <taxon>Fungi</taxon>
        <taxon>Dikarya</taxon>
        <taxon>Basidiomycota</taxon>
        <taxon>Pucciniomycotina</taxon>
        <taxon>Pucciniomycetes</taxon>
        <taxon>Pucciniales</taxon>
        <taxon>Pucciniaceae</taxon>
        <taxon>Puccinia</taxon>
    </lineage>
</organism>
<gene>
    <name evidence="2" type="ORF">PtA15_18A342</name>
</gene>
<feature type="region of interest" description="Disordered" evidence="1">
    <location>
        <begin position="146"/>
        <end position="199"/>
    </location>
</feature>
<evidence type="ECO:0000313" key="2">
    <source>
        <dbReference type="EMBL" id="WAQ93284.1"/>
    </source>
</evidence>
<name>A0ABY7D6K0_9BASI</name>
<evidence type="ECO:0000256" key="1">
    <source>
        <dbReference type="SAM" id="MobiDB-lite"/>
    </source>
</evidence>
<dbReference type="EMBL" id="CP110438">
    <property type="protein sequence ID" value="WAQ93284.1"/>
    <property type="molecule type" value="Genomic_DNA"/>
</dbReference>
<accession>A0ABY7D6K0</accession>
<keyword evidence="3" id="KW-1185">Reference proteome</keyword>
<dbReference type="Proteomes" id="UP001164743">
    <property type="component" value="Chromosome 18A"/>
</dbReference>
<evidence type="ECO:0000313" key="3">
    <source>
        <dbReference type="Proteomes" id="UP001164743"/>
    </source>
</evidence>
<feature type="region of interest" description="Disordered" evidence="1">
    <location>
        <begin position="54"/>
        <end position="108"/>
    </location>
</feature>
<feature type="compositionally biased region" description="Basic and acidic residues" evidence="1">
    <location>
        <begin position="69"/>
        <end position="80"/>
    </location>
</feature>
<protein>
    <submittedName>
        <fullName evidence="2">Uncharacterized protein</fullName>
    </submittedName>
</protein>
<dbReference type="GeneID" id="77805768"/>
<dbReference type="RefSeq" id="XP_053028839.1">
    <property type="nucleotide sequence ID" value="XM_053164873.1"/>
</dbReference>
<reference evidence="2" key="1">
    <citation type="submission" date="2022-10" db="EMBL/GenBank/DDBJ databases">
        <title>Puccinia triticina Genome sequencing and assembly.</title>
        <authorList>
            <person name="Li C."/>
        </authorList>
    </citation>
    <scope>NUCLEOTIDE SEQUENCE</scope>
    <source>
        <strain evidence="2">Pt15</strain>
    </source>
</reference>